<keyword evidence="7" id="KW-0732">Signal</keyword>
<protein>
    <submittedName>
        <fullName evidence="8">TolC family protein</fullName>
    </submittedName>
</protein>
<evidence type="ECO:0000256" key="1">
    <source>
        <dbReference type="ARBA" id="ARBA00004442"/>
    </source>
</evidence>
<dbReference type="Gene3D" id="1.20.1600.10">
    <property type="entry name" value="Outer membrane efflux proteins (OEP)"/>
    <property type="match status" value="1"/>
</dbReference>
<keyword evidence="2" id="KW-1134">Transmembrane beta strand</keyword>
<evidence type="ECO:0000256" key="4">
    <source>
        <dbReference type="ARBA" id="ARBA00023136"/>
    </source>
</evidence>
<feature type="coiled-coil region" evidence="6">
    <location>
        <begin position="251"/>
        <end position="278"/>
    </location>
</feature>
<keyword evidence="3" id="KW-0812">Transmembrane</keyword>
<dbReference type="InterPro" id="IPR051906">
    <property type="entry name" value="TolC-like"/>
</dbReference>
<comment type="caution">
    <text evidence="8">The sequence shown here is derived from an EMBL/GenBank/DDBJ whole genome shotgun (WGS) entry which is preliminary data.</text>
</comment>
<dbReference type="Proteomes" id="UP000637632">
    <property type="component" value="Unassembled WGS sequence"/>
</dbReference>
<keyword evidence="4" id="KW-0472">Membrane</keyword>
<dbReference type="PANTHER" id="PTHR30026">
    <property type="entry name" value="OUTER MEMBRANE PROTEIN TOLC"/>
    <property type="match status" value="1"/>
</dbReference>
<dbReference type="SUPFAM" id="SSF56954">
    <property type="entry name" value="Outer membrane efflux proteins (OEP)"/>
    <property type="match status" value="1"/>
</dbReference>
<dbReference type="EMBL" id="JACOFT010000005">
    <property type="protein sequence ID" value="MBC3812434.1"/>
    <property type="molecule type" value="Genomic_DNA"/>
</dbReference>
<sequence length="424" mass="47065">MNNILPTAMRLALISIASYSAIAGATNVLPPATPADIAAILPPEQVVRKTLENLPQLRSGTLNKELAQASKQRLEAGSHEWVMRVSQARRTEQNGDSLRDQEIAIERPLRWFGKASKDAAIGDKTVDMAQLSYADSWHEAGRSLLNDWFDTLRAVAYRQRLQEQVDITVQLRSMAEKRVKAGDAARLELMLADTEAKRVEAQLQQAQLREEQQKQALATLYSGLQISELPQLPVPLKTEQSHSYWVDQIMDDNHELELAEAEAALSKLQASRIAAETMPDPTVGIRAARERSGQERIYGISISIPLSGTARKADASAAALKSKMAEEKYQFTRLKVTREAQRVVSESQKQYTIWQTMHAVQQQSQAQATTALAAYKLGEVSLSDTLQIRRNAIDATLAAEAAQIDALFAHARLELDAHKLWVID</sequence>
<dbReference type="PANTHER" id="PTHR30026:SF20">
    <property type="entry name" value="OUTER MEMBRANE PROTEIN TOLC"/>
    <property type="match status" value="1"/>
</dbReference>
<gene>
    <name evidence="8" type="ORF">H8K26_13390</name>
</gene>
<evidence type="ECO:0000256" key="6">
    <source>
        <dbReference type="SAM" id="Coils"/>
    </source>
</evidence>
<evidence type="ECO:0000313" key="8">
    <source>
        <dbReference type="EMBL" id="MBC3812434.1"/>
    </source>
</evidence>
<name>A0ABR6XHR4_9BURK</name>
<proteinExistence type="predicted"/>
<evidence type="ECO:0000256" key="5">
    <source>
        <dbReference type="ARBA" id="ARBA00023237"/>
    </source>
</evidence>
<keyword evidence="6" id="KW-0175">Coiled coil</keyword>
<organism evidence="8 9">
    <name type="scientific">Undibacterium aquatile</name>
    <dbReference type="NCBI Taxonomy" id="1537398"/>
    <lineage>
        <taxon>Bacteria</taxon>
        <taxon>Pseudomonadati</taxon>
        <taxon>Pseudomonadota</taxon>
        <taxon>Betaproteobacteria</taxon>
        <taxon>Burkholderiales</taxon>
        <taxon>Oxalobacteraceae</taxon>
        <taxon>Undibacterium</taxon>
    </lineage>
</organism>
<evidence type="ECO:0000256" key="3">
    <source>
        <dbReference type="ARBA" id="ARBA00022692"/>
    </source>
</evidence>
<evidence type="ECO:0000256" key="7">
    <source>
        <dbReference type="SAM" id="SignalP"/>
    </source>
</evidence>
<evidence type="ECO:0000313" key="9">
    <source>
        <dbReference type="Proteomes" id="UP000637632"/>
    </source>
</evidence>
<keyword evidence="9" id="KW-1185">Reference proteome</keyword>
<keyword evidence="5" id="KW-0998">Cell outer membrane</keyword>
<comment type="subcellular location">
    <subcellularLocation>
        <location evidence="1">Cell outer membrane</location>
    </subcellularLocation>
</comment>
<reference evidence="8 9" key="1">
    <citation type="submission" date="2020-08" db="EMBL/GenBank/DDBJ databases">
        <title>Novel species isolated from subtropical streams in China.</title>
        <authorList>
            <person name="Lu H."/>
        </authorList>
    </citation>
    <scope>NUCLEOTIDE SEQUENCE [LARGE SCALE GENOMIC DNA]</scope>
    <source>
        <strain evidence="8 9">CCTCC AB 2015119</strain>
    </source>
</reference>
<evidence type="ECO:0000256" key="2">
    <source>
        <dbReference type="ARBA" id="ARBA00022452"/>
    </source>
</evidence>
<feature type="chain" id="PRO_5047093963" evidence="7">
    <location>
        <begin position="26"/>
        <end position="424"/>
    </location>
</feature>
<dbReference type="RefSeq" id="WP_186897595.1">
    <property type="nucleotide sequence ID" value="NZ_JACOFT010000005.1"/>
</dbReference>
<accession>A0ABR6XHR4</accession>
<feature type="coiled-coil region" evidence="6">
    <location>
        <begin position="184"/>
        <end position="216"/>
    </location>
</feature>
<feature type="signal peptide" evidence="7">
    <location>
        <begin position="1"/>
        <end position="25"/>
    </location>
</feature>